<protein>
    <submittedName>
        <fullName evidence="2">Outer membrane protein assembly factor BamB, contains PQQ-like beta-propeller repeat</fullName>
    </submittedName>
</protein>
<organism evidence="2 3">
    <name type="scientific">Halostagnicola kamekurae</name>
    <dbReference type="NCBI Taxonomy" id="619731"/>
    <lineage>
        <taxon>Archaea</taxon>
        <taxon>Methanobacteriati</taxon>
        <taxon>Methanobacteriota</taxon>
        <taxon>Stenosarchaea group</taxon>
        <taxon>Halobacteria</taxon>
        <taxon>Halobacteriales</taxon>
        <taxon>Natrialbaceae</taxon>
        <taxon>Halostagnicola</taxon>
    </lineage>
</organism>
<dbReference type="Gene3D" id="2.40.10.480">
    <property type="match status" value="1"/>
</dbReference>
<dbReference type="InterPro" id="IPR002372">
    <property type="entry name" value="PQQ_rpt_dom"/>
</dbReference>
<reference evidence="3" key="1">
    <citation type="submission" date="2016-10" db="EMBL/GenBank/DDBJ databases">
        <authorList>
            <person name="Varghese N."/>
            <person name="Submissions S."/>
        </authorList>
    </citation>
    <scope>NUCLEOTIDE SEQUENCE [LARGE SCALE GENOMIC DNA]</scope>
    <source>
        <strain evidence="3">DSM 22427</strain>
    </source>
</reference>
<proteinExistence type="predicted"/>
<dbReference type="Pfam" id="PF13360">
    <property type="entry name" value="PQQ_2"/>
    <property type="match status" value="1"/>
</dbReference>
<dbReference type="SUPFAM" id="SSF50998">
    <property type="entry name" value="Quinoprotein alcohol dehydrogenase-like"/>
    <property type="match status" value="2"/>
</dbReference>
<evidence type="ECO:0000313" key="3">
    <source>
        <dbReference type="Proteomes" id="UP000199199"/>
    </source>
</evidence>
<feature type="domain" description="Pyrrolo-quinoline quinone repeat" evidence="1">
    <location>
        <begin position="107"/>
        <end position="203"/>
    </location>
</feature>
<dbReference type="PANTHER" id="PTHR34512:SF30">
    <property type="entry name" value="OUTER MEMBRANE PROTEIN ASSEMBLY FACTOR BAMB"/>
    <property type="match status" value="1"/>
</dbReference>
<dbReference type="Gene3D" id="2.130.10.10">
    <property type="entry name" value="YVTN repeat-like/Quinoprotein amine dehydrogenase"/>
    <property type="match status" value="1"/>
</dbReference>
<name>A0A1I6TUW1_9EURY</name>
<dbReference type="InterPro" id="IPR011047">
    <property type="entry name" value="Quinoprotein_ADH-like_sf"/>
</dbReference>
<sequence>MKRRRLLEGAGAVGSATLVGCLGFADDGTGSEYQWRYDAGGEIDAVSQGVVFGREWSDGQIVALEGTTGERQWAYGATAGMDTYSDLTVTDTGIYFGYCTDDDCIGLYALKRDGEERWRDESVGTGHTSPFVVDGVVFVSDSVGIVRAFDAESGSELWTDGVDESDTIASGSGIVDIADAVYVEKSAALVALDRDGGSTRWRYDPDDGDTQIIDAAVSDGVAYVTTGGWVAGVADGDEVWRRSVDAVDVQTEIAGITTDRLFVLANADRNESRLYAFDRTSGERSVLSESLEHPDDESGPVTAVRDGVVYVGTDRLRAIDAATGNERFSVTVDGGPIWSLAVPEENGADDHTVFVRVGKNRLISVDSSGERTWDRSVAGTLRNYLVDESVYVGTTEGIYSLEWRVDA</sequence>
<dbReference type="EMBL" id="FOZS01000003">
    <property type="protein sequence ID" value="SFS92950.1"/>
    <property type="molecule type" value="Genomic_DNA"/>
</dbReference>
<dbReference type="Gene3D" id="2.40.128.630">
    <property type="match status" value="1"/>
</dbReference>
<evidence type="ECO:0000313" key="2">
    <source>
        <dbReference type="EMBL" id="SFS92950.1"/>
    </source>
</evidence>
<dbReference type="PROSITE" id="PS51257">
    <property type="entry name" value="PROKAR_LIPOPROTEIN"/>
    <property type="match status" value="1"/>
</dbReference>
<keyword evidence="3" id="KW-1185">Reference proteome</keyword>
<dbReference type="PANTHER" id="PTHR34512">
    <property type="entry name" value="CELL SURFACE PROTEIN"/>
    <property type="match status" value="1"/>
</dbReference>
<dbReference type="InterPro" id="IPR015943">
    <property type="entry name" value="WD40/YVTN_repeat-like_dom_sf"/>
</dbReference>
<dbReference type="OrthoDB" id="193451at2157"/>
<dbReference type="SMART" id="SM00564">
    <property type="entry name" value="PQQ"/>
    <property type="match status" value="4"/>
</dbReference>
<gene>
    <name evidence="2" type="ORF">SAMN04488556_3456</name>
</gene>
<evidence type="ECO:0000259" key="1">
    <source>
        <dbReference type="Pfam" id="PF13360"/>
    </source>
</evidence>
<dbReference type="RefSeq" id="WP_092906292.1">
    <property type="nucleotide sequence ID" value="NZ_FOZS01000003.1"/>
</dbReference>
<dbReference type="InterPro" id="IPR018391">
    <property type="entry name" value="PQQ_b-propeller_rpt"/>
</dbReference>
<accession>A0A1I6TUW1</accession>
<dbReference type="AlphaFoldDB" id="A0A1I6TUW1"/>
<dbReference type="Proteomes" id="UP000199199">
    <property type="component" value="Unassembled WGS sequence"/>
</dbReference>